<keyword evidence="6 10" id="KW-1133">Transmembrane helix</keyword>
<reference evidence="12 13" key="1">
    <citation type="submission" date="2016-09" db="EMBL/GenBank/DDBJ databases">
        <title>Extensive genetic diversity and differential bi-allelic expression allows diatom success in the polar Southern Ocean.</title>
        <authorList>
            <consortium name="DOE Joint Genome Institute"/>
            <person name="Mock T."/>
            <person name="Otillar R.P."/>
            <person name="Strauss J."/>
            <person name="Dupont C."/>
            <person name="Frickenhaus S."/>
            <person name="Maumus F."/>
            <person name="Mcmullan M."/>
            <person name="Sanges R."/>
            <person name="Schmutz J."/>
            <person name="Toseland A."/>
            <person name="Valas R."/>
            <person name="Veluchamy A."/>
            <person name="Ward B.J."/>
            <person name="Allen A."/>
            <person name="Barry K."/>
            <person name="Falciatore A."/>
            <person name="Ferrante M."/>
            <person name="Fortunato A.E."/>
            <person name="Gloeckner G."/>
            <person name="Gruber A."/>
            <person name="Hipkin R."/>
            <person name="Janech M."/>
            <person name="Kroth P."/>
            <person name="Leese F."/>
            <person name="Lindquist E."/>
            <person name="Lyon B.R."/>
            <person name="Martin J."/>
            <person name="Mayer C."/>
            <person name="Parker M."/>
            <person name="Quesneville H."/>
            <person name="Raymond J."/>
            <person name="Uhlig C."/>
            <person name="Valentin K.U."/>
            <person name="Worden A.Z."/>
            <person name="Armbrust E.V."/>
            <person name="Bowler C."/>
            <person name="Green B."/>
            <person name="Moulton V."/>
            <person name="Van Oosterhout C."/>
            <person name="Grigoriev I."/>
        </authorList>
    </citation>
    <scope>NUCLEOTIDE SEQUENCE [LARGE SCALE GENOMIC DNA]</scope>
    <source>
        <strain evidence="12 13">CCMP1102</strain>
    </source>
</reference>
<evidence type="ECO:0000256" key="3">
    <source>
        <dbReference type="ARBA" id="ARBA00022692"/>
    </source>
</evidence>
<dbReference type="EMBL" id="KV784356">
    <property type="protein sequence ID" value="OEU18415.1"/>
    <property type="molecule type" value="Genomic_DNA"/>
</dbReference>
<dbReference type="SUPFAM" id="SSF158702">
    <property type="entry name" value="Sec63 N-terminal domain-like"/>
    <property type="match status" value="1"/>
</dbReference>
<dbReference type="FunCoup" id="A0A1E7FK43">
    <property type="interactions" value="496"/>
</dbReference>
<accession>A0A1E7FK43</accession>
<feature type="transmembrane region" description="Helical" evidence="10">
    <location>
        <begin position="7"/>
        <end position="28"/>
    </location>
</feature>
<evidence type="ECO:0000256" key="7">
    <source>
        <dbReference type="ARBA" id="ARBA00023136"/>
    </source>
</evidence>
<feature type="compositionally biased region" description="Basic and acidic residues" evidence="9">
    <location>
        <begin position="616"/>
        <end position="631"/>
    </location>
</feature>
<evidence type="ECO:0000256" key="1">
    <source>
        <dbReference type="ARBA" id="ARBA00004477"/>
    </source>
</evidence>
<protein>
    <recommendedName>
        <fullName evidence="11">J domain-containing protein</fullName>
    </recommendedName>
</protein>
<dbReference type="CDD" id="cd06257">
    <property type="entry name" value="DnaJ"/>
    <property type="match status" value="1"/>
</dbReference>
<dbReference type="Gene3D" id="1.10.287.110">
    <property type="entry name" value="DnaJ domain"/>
    <property type="match status" value="1"/>
</dbReference>
<dbReference type="Proteomes" id="UP000095751">
    <property type="component" value="Unassembled WGS sequence"/>
</dbReference>
<proteinExistence type="predicted"/>
<evidence type="ECO:0000313" key="13">
    <source>
        <dbReference type="Proteomes" id="UP000095751"/>
    </source>
</evidence>
<dbReference type="GO" id="GO:0006620">
    <property type="term" value="P:post-translational protein targeting to endoplasmic reticulum membrane"/>
    <property type="evidence" value="ECO:0007669"/>
    <property type="project" value="TreeGrafter"/>
</dbReference>
<evidence type="ECO:0000256" key="5">
    <source>
        <dbReference type="ARBA" id="ARBA00022927"/>
    </source>
</evidence>
<dbReference type="SMART" id="SM00271">
    <property type="entry name" value="DnaJ"/>
    <property type="match status" value="1"/>
</dbReference>
<keyword evidence="5" id="KW-0653">Protein transport</keyword>
<comment type="subcellular location">
    <subcellularLocation>
        <location evidence="1">Endoplasmic reticulum membrane</location>
        <topology evidence="1">Multi-pass membrane protein</topology>
    </subcellularLocation>
</comment>
<dbReference type="Gene3D" id="2.60.40.150">
    <property type="entry name" value="C2 domain"/>
    <property type="match status" value="1"/>
</dbReference>
<dbReference type="SMART" id="SM00973">
    <property type="entry name" value="Sec63"/>
    <property type="match status" value="1"/>
</dbReference>
<dbReference type="GO" id="GO:0031207">
    <property type="term" value="C:Sec62/Sec63 complex"/>
    <property type="evidence" value="ECO:0007669"/>
    <property type="project" value="TreeGrafter"/>
</dbReference>
<dbReference type="AlphaFoldDB" id="A0A1E7FK43"/>
<dbReference type="PANTHER" id="PTHR24075">
    <property type="entry name" value="SEC63 DOMAIN-CONTAINING"/>
    <property type="match status" value="1"/>
</dbReference>
<feature type="compositionally biased region" description="Acidic residues" evidence="9">
    <location>
        <begin position="580"/>
        <end position="602"/>
    </location>
</feature>
<dbReference type="FunFam" id="1.10.287.110:FF:000063">
    <property type="entry name" value="Translocation protein SEC63"/>
    <property type="match status" value="1"/>
</dbReference>
<evidence type="ECO:0000256" key="4">
    <source>
        <dbReference type="ARBA" id="ARBA00022824"/>
    </source>
</evidence>
<dbReference type="PRINTS" id="PR00625">
    <property type="entry name" value="JDOMAIN"/>
</dbReference>
<dbReference type="InterPro" id="IPR004179">
    <property type="entry name" value="Sec63-dom"/>
</dbReference>
<dbReference type="InParanoid" id="A0A1E7FK43"/>
<dbReference type="Gene3D" id="1.10.3380.10">
    <property type="entry name" value="Sec63 N-terminal domain-like domain"/>
    <property type="match status" value="1"/>
</dbReference>
<evidence type="ECO:0000256" key="9">
    <source>
        <dbReference type="SAM" id="MobiDB-lite"/>
    </source>
</evidence>
<dbReference type="KEGG" id="fcy:FRACYDRAFT_260378"/>
<evidence type="ECO:0000256" key="10">
    <source>
        <dbReference type="SAM" id="Phobius"/>
    </source>
</evidence>
<dbReference type="InterPro" id="IPR014756">
    <property type="entry name" value="Ig_E-set"/>
</dbReference>
<organism evidence="12 13">
    <name type="scientific">Fragilariopsis cylindrus CCMP1102</name>
    <dbReference type="NCBI Taxonomy" id="635003"/>
    <lineage>
        <taxon>Eukaryota</taxon>
        <taxon>Sar</taxon>
        <taxon>Stramenopiles</taxon>
        <taxon>Ochrophyta</taxon>
        <taxon>Bacillariophyta</taxon>
        <taxon>Bacillariophyceae</taxon>
        <taxon>Bacillariophycidae</taxon>
        <taxon>Bacillariales</taxon>
        <taxon>Bacillariaceae</taxon>
        <taxon>Fragilariopsis</taxon>
    </lineage>
</organism>
<feature type="compositionally biased region" description="Acidic residues" evidence="9">
    <location>
        <begin position="632"/>
        <end position="648"/>
    </location>
</feature>
<feature type="transmembrane region" description="Helical" evidence="10">
    <location>
        <begin position="197"/>
        <end position="218"/>
    </location>
</feature>
<evidence type="ECO:0000256" key="6">
    <source>
        <dbReference type="ARBA" id="ARBA00022989"/>
    </source>
</evidence>
<name>A0A1E7FK43_9STRA</name>
<dbReference type="PANTHER" id="PTHR24075:SF0">
    <property type="entry name" value="TRANSLOCATION PROTEIN SEC63 HOMOLOG"/>
    <property type="match status" value="1"/>
</dbReference>
<keyword evidence="8" id="KW-0143">Chaperone</keyword>
<dbReference type="InterPro" id="IPR001623">
    <property type="entry name" value="DnaJ_domain"/>
</dbReference>
<dbReference type="InterPro" id="IPR036869">
    <property type="entry name" value="J_dom_sf"/>
</dbReference>
<evidence type="ECO:0000259" key="11">
    <source>
        <dbReference type="PROSITE" id="PS50076"/>
    </source>
</evidence>
<keyword evidence="7 10" id="KW-0472">Membrane</keyword>
<feature type="region of interest" description="Disordered" evidence="9">
    <location>
        <begin position="578"/>
        <end position="648"/>
    </location>
</feature>
<dbReference type="PROSITE" id="PS50076">
    <property type="entry name" value="DNAJ_2"/>
    <property type="match status" value="1"/>
</dbReference>
<dbReference type="InterPro" id="IPR035892">
    <property type="entry name" value="C2_domain_sf"/>
</dbReference>
<dbReference type="Pfam" id="PF00226">
    <property type="entry name" value="DnaJ"/>
    <property type="match status" value="1"/>
</dbReference>
<dbReference type="OrthoDB" id="1734229at2759"/>
<keyword evidence="4" id="KW-0256">Endoplasmic reticulum</keyword>
<dbReference type="GO" id="GO:0003723">
    <property type="term" value="F:RNA binding"/>
    <property type="evidence" value="ECO:0007669"/>
    <property type="project" value="TreeGrafter"/>
</dbReference>
<dbReference type="Pfam" id="PF02889">
    <property type="entry name" value="Sec63"/>
    <property type="match status" value="1"/>
</dbReference>
<gene>
    <name evidence="12" type="ORF">FRACYDRAFT_260378</name>
</gene>
<evidence type="ECO:0000313" key="12">
    <source>
        <dbReference type="EMBL" id="OEU18415.1"/>
    </source>
</evidence>
<keyword evidence="2" id="KW-0813">Transport</keyword>
<dbReference type="Gene3D" id="1.10.150.20">
    <property type="entry name" value="5' to 3' exonuclease, C-terminal subdomain"/>
    <property type="match status" value="1"/>
</dbReference>
<dbReference type="GO" id="GO:0008320">
    <property type="term" value="F:protein transmembrane transporter activity"/>
    <property type="evidence" value="ECO:0007669"/>
    <property type="project" value="TreeGrafter"/>
</dbReference>
<dbReference type="SUPFAM" id="SSF81296">
    <property type="entry name" value="E set domains"/>
    <property type="match status" value="1"/>
</dbReference>
<feature type="domain" description="J" evidence="11">
    <location>
        <begin position="106"/>
        <end position="171"/>
    </location>
</feature>
<dbReference type="SUPFAM" id="SSF46565">
    <property type="entry name" value="Chaperone J-domain"/>
    <property type="match status" value="1"/>
</dbReference>
<keyword evidence="3 10" id="KW-0812">Transmembrane</keyword>
<sequence>MLQYDNSAFYFFALSFITLYLIPSWFIILNKVRNVVFVNDEAIGAVSRTGAEKKKAETIKKESHGISSLFNSRGFVINFGITVALTIIAIWLLFSVSTDGEVNSFDPFVILDIDSGADAKVIKKAYRTLSLKYHPDKNPGDRVSEAKFMMVSKAYEALTDEAAKDNWEKFGNPDGKQSLEVSIGLPAFLLDTNYRNLVLLVYLIFMVGVIPWCVYTYYSDSSKFGEKDIMYDTYSWFQNTLNEHSLIKWLPEAMAASAEFRKHNVPKTAKDKAAVSQVMSLVKTQMQKPKINHPAVVKGNVLLHTHLLRKSEQIESPQLVDDLKHMLRLSTSLNDAMISVCQHSDYLQTAMNCIEFGQHVTQAMWVKDSSLLQLPHFTDVEVKHAEKGKGKATNILDYKALENDQKKGMADFTAEQKKDVVNYLKIIPDITVETKVFVDDDEDSNVYEGDLCTVRVRITRNNLEKGEKAGFIHAPRFPFPKLEAWWIILGTKEGKIIHIEKVGDPSRVVEHNIKFLAPRVGDYDFDLFVKSNAYVGLDQSMKVKLTTMDNSVLEEYKVHPDDAELDDEPTLFEEMLNANIEDDSDDEGDDDDSDSDDDDDDDDKKTSTKDAIAPKSEADMKKDRLKNARNQDDDDDSDDDEAEEVYAD</sequence>
<keyword evidence="13" id="KW-1185">Reference proteome</keyword>
<evidence type="ECO:0000256" key="8">
    <source>
        <dbReference type="ARBA" id="ARBA00023186"/>
    </source>
</evidence>
<feature type="transmembrane region" description="Helical" evidence="10">
    <location>
        <begin position="75"/>
        <end position="94"/>
    </location>
</feature>
<dbReference type="GO" id="GO:0006614">
    <property type="term" value="P:SRP-dependent cotranslational protein targeting to membrane"/>
    <property type="evidence" value="ECO:0007669"/>
    <property type="project" value="TreeGrafter"/>
</dbReference>
<evidence type="ECO:0000256" key="2">
    <source>
        <dbReference type="ARBA" id="ARBA00022448"/>
    </source>
</evidence>